<protein>
    <submittedName>
        <fullName evidence="1">Uncharacterized protein</fullName>
    </submittedName>
</protein>
<accession>A0A6F8ZIN2</accession>
<evidence type="ECO:0000313" key="2">
    <source>
        <dbReference type="Proteomes" id="UP000503399"/>
    </source>
</evidence>
<dbReference type="Proteomes" id="UP000503399">
    <property type="component" value="Chromosome"/>
</dbReference>
<keyword evidence="2" id="KW-1185">Reference proteome</keyword>
<name>A0A6F8ZIN2_9FIRM</name>
<gene>
    <name evidence="1" type="ORF">R50_2027</name>
</gene>
<dbReference type="EMBL" id="LR778114">
    <property type="protein sequence ID" value="CAB1129524.1"/>
    <property type="molecule type" value="Genomic_DNA"/>
</dbReference>
<sequence length="119" mass="12992">MRWMGTERWWFVPASALRALGEASQILAPVIPKDPTVGRIRELTTGVDWHGSVCLRGRELEALILDAGELARLALASPRLEARSAASLAYQARQLLLVVMEDAPLWMPADADDASLPSS</sequence>
<dbReference type="AlphaFoldDB" id="A0A6F8ZIN2"/>
<dbReference type="KEGG" id="hfv:R50_2027"/>
<evidence type="ECO:0000313" key="1">
    <source>
        <dbReference type="EMBL" id="CAB1129524.1"/>
    </source>
</evidence>
<organism evidence="1 2">
    <name type="scientific">Candidatus Hydrogenisulfobacillus filiaventi</name>
    <dbReference type="NCBI Taxonomy" id="2707344"/>
    <lineage>
        <taxon>Bacteria</taxon>
        <taxon>Bacillati</taxon>
        <taxon>Bacillota</taxon>
        <taxon>Clostridia</taxon>
        <taxon>Eubacteriales</taxon>
        <taxon>Clostridiales Family XVII. Incertae Sedis</taxon>
        <taxon>Candidatus Hydrogenisulfobacillus</taxon>
    </lineage>
</organism>
<reference evidence="1 2" key="1">
    <citation type="submission" date="2020-02" db="EMBL/GenBank/DDBJ databases">
        <authorList>
            <person name="Hogendoorn C."/>
        </authorList>
    </citation>
    <scope>NUCLEOTIDE SEQUENCE [LARGE SCALE GENOMIC DNA]</scope>
    <source>
        <strain evidence="1">R501</strain>
    </source>
</reference>
<proteinExistence type="predicted"/>